<dbReference type="InterPro" id="IPR050242">
    <property type="entry name" value="JAMM_MPN+_peptidase_M67A"/>
</dbReference>
<dbReference type="OrthoDB" id="10265695at2759"/>
<dbReference type="STRING" id="418985.A0A1V9XW86"/>
<dbReference type="Gene3D" id="3.40.140.10">
    <property type="entry name" value="Cytidine Deaminase, domain 2"/>
    <property type="match status" value="1"/>
</dbReference>
<organism evidence="7 8">
    <name type="scientific">Tropilaelaps mercedesae</name>
    <dbReference type="NCBI Taxonomy" id="418985"/>
    <lineage>
        <taxon>Eukaryota</taxon>
        <taxon>Metazoa</taxon>
        <taxon>Ecdysozoa</taxon>
        <taxon>Arthropoda</taxon>
        <taxon>Chelicerata</taxon>
        <taxon>Arachnida</taxon>
        <taxon>Acari</taxon>
        <taxon>Parasitiformes</taxon>
        <taxon>Mesostigmata</taxon>
        <taxon>Gamasina</taxon>
        <taxon>Dermanyssoidea</taxon>
        <taxon>Laelapidae</taxon>
        <taxon>Tropilaelaps</taxon>
    </lineage>
</organism>
<sequence>MTMASQSRRNGPGGLPESGAARIEYVQVDGLVAMKIARHSHEEAGGLMDFAQGVLLGMVDGRGVEVTNCFPYPRHGEEEEYEEHEYQMEMLRQMRAVNIDHLTVGWYQASPFGSFFTRPLLESQFSYQENIEESILLVYDPIKAQRGFFSLRALRLTEAAFALCRDAEYTLDSFKNCKCSYSDLFEEIPVRIRNSHLINLLQSELDELVPSHAPAGKQFLDMSTAFSLERQLQATMECVDNLNQETSKLLSHQRQVMRQQQQKTLALAKRAQENSSRKQRGEPPLPDDDIHKQYKPLIPPARLDSVLLAGQVEAHCNQMAKFSTQNLAKLFMSDALQKKDQ</sequence>
<feature type="region of interest" description="Disordered" evidence="5">
    <location>
        <begin position="260"/>
        <end position="293"/>
    </location>
</feature>
<dbReference type="Proteomes" id="UP000192247">
    <property type="component" value="Unassembled WGS sequence"/>
</dbReference>
<dbReference type="FunCoup" id="A0A1V9XW86">
    <property type="interactions" value="1871"/>
</dbReference>
<keyword evidence="2 4" id="KW-0396">Initiation factor</keyword>
<gene>
    <name evidence="7" type="ORF">BIW11_06921</name>
</gene>
<evidence type="ECO:0000256" key="4">
    <source>
        <dbReference type="HAMAP-Rule" id="MF_03007"/>
    </source>
</evidence>
<comment type="similarity">
    <text evidence="4">Belongs to the eIF-3 subunit H family.</text>
</comment>
<evidence type="ECO:0000313" key="7">
    <source>
        <dbReference type="EMBL" id="OQR77673.1"/>
    </source>
</evidence>
<reference evidence="7 8" key="1">
    <citation type="journal article" date="2017" name="Gigascience">
        <title>Draft genome of the honey bee ectoparasitic mite, Tropilaelaps mercedesae, is shaped by the parasitic life history.</title>
        <authorList>
            <person name="Dong X."/>
            <person name="Armstrong S.D."/>
            <person name="Xia D."/>
            <person name="Makepeace B.L."/>
            <person name="Darby A.C."/>
            <person name="Kadowaki T."/>
        </authorList>
    </citation>
    <scope>NUCLEOTIDE SEQUENCE [LARGE SCALE GENOMIC DNA]</scope>
    <source>
        <strain evidence="7">Wuxi-XJTLU</strain>
    </source>
</reference>
<accession>A0A1V9XW86</accession>
<evidence type="ECO:0000259" key="6">
    <source>
        <dbReference type="PROSITE" id="PS50249"/>
    </source>
</evidence>
<keyword evidence="1 4" id="KW-0963">Cytoplasm</keyword>
<dbReference type="EMBL" id="MNPL01003245">
    <property type="protein sequence ID" value="OQR77673.1"/>
    <property type="molecule type" value="Genomic_DNA"/>
</dbReference>
<keyword evidence="3 4" id="KW-0648">Protein biosynthesis</keyword>
<dbReference type="SMART" id="SM00232">
    <property type="entry name" value="JAB_MPN"/>
    <property type="match status" value="1"/>
</dbReference>
<evidence type="ECO:0000256" key="3">
    <source>
        <dbReference type="ARBA" id="ARBA00022917"/>
    </source>
</evidence>
<dbReference type="GO" id="GO:0008237">
    <property type="term" value="F:metallopeptidase activity"/>
    <property type="evidence" value="ECO:0007669"/>
    <property type="project" value="InterPro"/>
</dbReference>
<dbReference type="GO" id="GO:0033290">
    <property type="term" value="C:eukaryotic 48S preinitiation complex"/>
    <property type="evidence" value="ECO:0007669"/>
    <property type="project" value="UniProtKB-UniRule"/>
</dbReference>
<dbReference type="InterPro" id="IPR045810">
    <property type="entry name" value="eIF3h_C"/>
</dbReference>
<dbReference type="Pfam" id="PF01398">
    <property type="entry name" value="JAB"/>
    <property type="match status" value="1"/>
</dbReference>
<evidence type="ECO:0000256" key="2">
    <source>
        <dbReference type="ARBA" id="ARBA00022540"/>
    </source>
</evidence>
<evidence type="ECO:0000313" key="8">
    <source>
        <dbReference type="Proteomes" id="UP000192247"/>
    </source>
</evidence>
<comment type="subunit">
    <text evidence="4">Component of the eukaryotic translation initiation factor 3 (eIF-3) complex.</text>
</comment>
<dbReference type="InParanoid" id="A0A1V9XW86"/>
<dbReference type="GO" id="GO:0001732">
    <property type="term" value="P:formation of cytoplasmic translation initiation complex"/>
    <property type="evidence" value="ECO:0007669"/>
    <property type="project" value="UniProtKB-UniRule"/>
</dbReference>
<dbReference type="HAMAP" id="MF_03007">
    <property type="entry name" value="eIF3h"/>
    <property type="match status" value="1"/>
</dbReference>
<dbReference type="InterPro" id="IPR027524">
    <property type="entry name" value="eIF3h"/>
</dbReference>
<comment type="caution">
    <text evidence="7">The sequence shown here is derived from an EMBL/GenBank/DDBJ whole genome shotgun (WGS) entry which is preliminary data.</text>
</comment>
<comment type="function">
    <text evidence="4">Component of the eukaryotic translation initiation factor 3 (eIF-3) complex, which is involved in protein synthesis of a specialized repertoire of mRNAs and, together with other initiation factors, stimulates binding of mRNA and methionyl-tRNAi to the 40S ribosome. The eIF-3 complex specifically targets and initiates translation of a subset of mRNAs involved in cell proliferation.</text>
</comment>
<proteinExistence type="inferred from homology"/>
<name>A0A1V9XW86_9ACAR</name>
<evidence type="ECO:0000256" key="1">
    <source>
        <dbReference type="ARBA" id="ARBA00022490"/>
    </source>
</evidence>
<dbReference type="InterPro" id="IPR000555">
    <property type="entry name" value="JAMM/MPN+_dom"/>
</dbReference>
<dbReference type="PANTHER" id="PTHR10410">
    <property type="entry name" value="EUKARYOTIC TRANSLATION INITIATION FACTOR 3 -RELATED"/>
    <property type="match status" value="1"/>
</dbReference>
<comment type="subcellular location">
    <subcellularLocation>
        <location evidence="4">Cytoplasm</location>
    </subcellularLocation>
</comment>
<dbReference type="GO" id="GO:0005852">
    <property type="term" value="C:eukaryotic translation initiation factor 3 complex"/>
    <property type="evidence" value="ECO:0007669"/>
    <property type="project" value="UniProtKB-UniRule"/>
</dbReference>
<feature type="compositionally biased region" description="Basic and acidic residues" evidence="5">
    <location>
        <begin position="270"/>
        <end position="281"/>
    </location>
</feature>
<dbReference type="GO" id="GO:0003743">
    <property type="term" value="F:translation initiation factor activity"/>
    <property type="evidence" value="ECO:0007669"/>
    <property type="project" value="UniProtKB-UniRule"/>
</dbReference>
<dbReference type="PROSITE" id="PS50249">
    <property type="entry name" value="MPN"/>
    <property type="match status" value="1"/>
</dbReference>
<evidence type="ECO:0000256" key="5">
    <source>
        <dbReference type="SAM" id="MobiDB-lite"/>
    </source>
</evidence>
<feature type="domain" description="MPN" evidence="6">
    <location>
        <begin position="26"/>
        <end position="160"/>
    </location>
</feature>
<dbReference type="InterPro" id="IPR037518">
    <property type="entry name" value="MPN"/>
</dbReference>
<dbReference type="GO" id="GO:0016282">
    <property type="term" value="C:eukaryotic 43S preinitiation complex"/>
    <property type="evidence" value="ECO:0007669"/>
    <property type="project" value="UniProtKB-UniRule"/>
</dbReference>
<protein>
    <recommendedName>
        <fullName evidence="4">Eukaryotic translation initiation factor 3 subunit H</fullName>
        <shortName evidence="4">eIF3h</shortName>
    </recommendedName>
</protein>
<keyword evidence="8" id="KW-1185">Reference proteome</keyword>
<dbReference type="AlphaFoldDB" id="A0A1V9XW86"/>
<dbReference type="Pfam" id="PF19445">
    <property type="entry name" value="eIF3h_C"/>
    <property type="match status" value="1"/>
</dbReference>
<dbReference type="CDD" id="cd08065">
    <property type="entry name" value="MPN_eIF3h"/>
    <property type="match status" value="1"/>
</dbReference>